<sequence length="142" mass="16220">MITTDDMDFIRECLSDVAGDVEESIVYKKYLNTTPGDQVMGIPDTPNYESFDITARVRALTLEEIQVSGGAYIFGDVEFKIRKQDWMQWDLNLTGGYDPESSTIRPDYPDRIIYDGLTYKPKSYSHAWLGGVLWYKVKAGKL</sequence>
<dbReference type="RefSeq" id="WP_148133341.1">
    <property type="nucleotide sequence ID" value="NZ_CP017634.1"/>
</dbReference>
<dbReference type="KEGG" id="fwa:DCMF_04635"/>
<reference evidence="1 2" key="1">
    <citation type="submission" date="2016-10" db="EMBL/GenBank/DDBJ databases">
        <title>Complete Genome Sequence of Peptococcaceae strain DCMF.</title>
        <authorList>
            <person name="Edwards R.J."/>
            <person name="Holland S.I."/>
            <person name="Deshpande N.P."/>
            <person name="Wong Y.K."/>
            <person name="Ertan H."/>
            <person name="Manefield M."/>
            <person name="Russell T.L."/>
            <person name="Lee M.J."/>
        </authorList>
    </citation>
    <scope>NUCLEOTIDE SEQUENCE [LARGE SCALE GENOMIC DNA]</scope>
    <source>
        <strain evidence="1 2">DCMF</strain>
    </source>
</reference>
<dbReference type="EMBL" id="CP017634">
    <property type="protein sequence ID" value="ATW24163.1"/>
    <property type="molecule type" value="Genomic_DNA"/>
</dbReference>
<dbReference type="AlphaFoldDB" id="A0A3G1KNW4"/>
<dbReference type="OrthoDB" id="9899340at2"/>
<evidence type="ECO:0000313" key="2">
    <source>
        <dbReference type="Proteomes" id="UP000323521"/>
    </source>
</evidence>
<dbReference type="Proteomes" id="UP000323521">
    <property type="component" value="Chromosome"/>
</dbReference>
<name>A0A3G1KNW4_FORW1</name>
<keyword evidence="2" id="KW-1185">Reference proteome</keyword>
<evidence type="ECO:0000313" key="1">
    <source>
        <dbReference type="EMBL" id="ATW24163.1"/>
    </source>
</evidence>
<gene>
    <name evidence="1" type="ORF">DCMF_04635</name>
</gene>
<proteinExistence type="predicted"/>
<protein>
    <submittedName>
        <fullName evidence="1">Uncharacterized protein</fullName>
    </submittedName>
</protein>
<accession>A0A3G1KNW4</accession>
<organism evidence="1 2">
    <name type="scientific">Formimonas warabiya</name>
    <dbReference type="NCBI Taxonomy" id="1761012"/>
    <lineage>
        <taxon>Bacteria</taxon>
        <taxon>Bacillati</taxon>
        <taxon>Bacillota</taxon>
        <taxon>Clostridia</taxon>
        <taxon>Eubacteriales</taxon>
        <taxon>Peptococcaceae</taxon>
        <taxon>Candidatus Formimonas</taxon>
    </lineage>
</organism>